<proteinExistence type="predicted"/>
<evidence type="ECO:0000259" key="2">
    <source>
        <dbReference type="Pfam" id="PF26465"/>
    </source>
</evidence>
<dbReference type="GeneID" id="14650634"/>
<evidence type="ECO:0000256" key="1">
    <source>
        <dbReference type="SAM" id="Phobius"/>
    </source>
</evidence>
<feature type="transmembrane region" description="Helical" evidence="1">
    <location>
        <begin position="44"/>
        <end position="63"/>
    </location>
</feature>
<evidence type="ECO:0000313" key="3">
    <source>
        <dbReference type="EMBL" id="CCQ35498.1"/>
    </source>
</evidence>
<dbReference type="Proteomes" id="UP000011867">
    <property type="component" value="Chromosome"/>
</dbReference>
<evidence type="ECO:0000313" key="4">
    <source>
        <dbReference type="Proteomes" id="UP000011867"/>
    </source>
</evidence>
<reference evidence="3 4" key="1">
    <citation type="journal article" date="2013" name="Genome Announc.">
        <title>Genome of the haloarchaeon Natronomonas moolapensis, a neutrophilic member of a previously haloalkaliphilic genus.</title>
        <authorList>
            <person name="Dyall-Smith M.L."/>
            <person name="Pfeiffer F."/>
            <person name="Oberwinkler T."/>
            <person name="Klee K."/>
            <person name="Rampp M."/>
            <person name="Palm P."/>
            <person name="Gross K."/>
            <person name="Schuster S.C."/>
            <person name="Oesterhelt D."/>
        </authorList>
    </citation>
    <scope>NUCLEOTIDE SEQUENCE [LARGE SCALE GENOMIC DNA]</scope>
    <source>
        <strain evidence="4">DSM 18674 / JCM 14361 / 8.8.11</strain>
    </source>
</reference>
<keyword evidence="1" id="KW-1133">Transmembrane helix</keyword>
<dbReference type="InterPro" id="IPR058455">
    <property type="entry name" value="DUF8142"/>
</dbReference>
<dbReference type="STRING" id="268739.Nmlp_1289"/>
<keyword evidence="1" id="KW-0812">Transmembrane</keyword>
<keyword evidence="1" id="KW-0472">Membrane</keyword>
<keyword evidence="4" id="KW-1185">Reference proteome</keyword>
<dbReference type="Pfam" id="PF26465">
    <property type="entry name" value="DUF8142"/>
    <property type="match status" value="1"/>
</dbReference>
<dbReference type="eggNOG" id="arCOG07498">
    <property type="taxonomic scope" value="Archaea"/>
</dbReference>
<gene>
    <name evidence="3" type="ordered locus">Nmlp_1289</name>
</gene>
<protein>
    <recommendedName>
        <fullName evidence="2">DUF8142 domain-containing protein</fullName>
    </recommendedName>
</protein>
<feature type="transmembrane region" description="Helical" evidence="1">
    <location>
        <begin position="17"/>
        <end position="38"/>
    </location>
</feature>
<dbReference type="KEGG" id="nmo:Nmlp_1289"/>
<name>M1XNI8_NATM8</name>
<feature type="domain" description="DUF8142" evidence="2">
    <location>
        <begin position="5"/>
        <end position="66"/>
    </location>
</feature>
<accession>M1XNI8</accession>
<organism evidence="3 4">
    <name type="scientific">Natronomonas moolapensis (strain DSM 18674 / CECT 7526 / JCM 14361 / 8.8.11)</name>
    <dbReference type="NCBI Taxonomy" id="268739"/>
    <lineage>
        <taxon>Archaea</taxon>
        <taxon>Methanobacteriati</taxon>
        <taxon>Methanobacteriota</taxon>
        <taxon>Stenosarchaea group</taxon>
        <taxon>Halobacteria</taxon>
        <taxon>Halobacteriales</taxon>
        <taxon>Natronomonadaceae</taxon>
        <taxon>Natronomonas</taxon>
    </lineage>
</organism>
<dbReference type="EMBL" id="HF582854">
    <property type="protein sequence ID" value="CCQ35498.1"/>
    <property type="molecule type" value="Genomic_DNA"/>
</dbReference>
<dbReference type="AlphaFoldDB" id="M1XNI8"/>
<dbReference type="RefSeq" id="WP_015408345.1">
    <property type="nucleotide sequence ID" value="NC_020388.1"/>
</dbReference>
<dbReference type="OrthoDB" id="178052at2157"/>
<sequence length="78" mass="8306">MNDERGTDRRGGRRRKAALIVVPLFVLGVGNVVLILQWDMNPVWGLLLIPPVIFISALGWIAIEGGIAGGADDRGGNA</sequence>
<dbReference type="HOGENOM" id="CLU_174506_2_0_2"/>